<accession>A0ABP4AGX9</accession>
<dbReference type="EMBL" id="BAAAHQ010000023">
    <property type="protein sequence ID" value="GAA0936502.1"/>
    <property type="molecule type" value="Genomic_DNA"/>
</dbReference>
<protein>
    <recommendedName>
        <fullName evidence="1">Cucumopine synthase C-terminal helical bundle domain-containing protein</fullName>
    </recommendedName>
</protein>
<evidence type="ECO:0000313" key="3">
    <source>
        <dbReference type="Proteomes" id="UP001501578"/>
    </source>
</evidence>
<gene>
    <name evidence="2" type="ORF">GCM10009560_45210</name>
</gene>
<dbReference type="InterPro" id="IPR040602">
    <property type="entry name" value="Cucumopine_C"/>
</dbReference>
<dbReference type="Proteomes" id="UP001501578">
    <property type="component" value="Unassembled WGS sequence"/>
</dbReference>
<organism evidence="2 3">
    <name type="scientific">Nonomuraea longicatena</name>
    <dbReference type="NCBI Taxonomy" id="83682"/>
    <lineage>
        <taxon>Bacteria</taxon>
        <taxon>Bacillati</taxon>
        <taxon>Actinomycetota</taxon>
        <taxon>Actinomycetes</taxon>
        <taxon>Streptosporangiales</taxon>
        <taxon>Streptosporangiaceae</taxon>
        <taxon>Nonomuraea</taxon>
    </lineage>
</organism>
<dbReference type="Pfam" id="PF18631">
    <property type="entry name" value="Cucumopine_C"/>
    <property type="match status" value="1"/>
</dbReference>
<dbReference type="Gene3D" id="2.40.100.20">
    <property type="match status" value="1"/>
</dbReference>
<feature type="domain" description="Cucumopine synthase C-terminal helical bundle" evidence="1">
    <location>
        <begin position="160"/>
        <end position="298"/>
    </location>
</feature>
<sequence>MNTIARIEIDWPSLGLTVTADLDDRNAQLAQALLDVLPYRSLQGHALVAGYYLYHVTPVHSVFHLPTPHRADRRTLPDGTLFCSRLQHFGIKYGTLTEPMPATPIGQVDPADLDTLAEAGRAAWDSVYSSKKPVIAEVRHAGRPGGHNLPRLTATDPIADQLIADVHTETTRAWLEPPTELLDLHDGRIRSGAGSYGTTMTTMLFVNGESRPLGYSVYGGLIKAASEQLPMDALRHMARILAGTPGEFLAYCGLETLGHFTARLLACLDRLDNRDDFIAVMAHMALYVHCLGGWNLQLFPWHLGEHLRTQPEPR</sequence>
<evidence type="ECO:0000259" key="1">
    <source>
        <dbReference type="Pfam" id="PF18631"/>
    </source>
</evidence>
<comment type="caution">
    <text evidence="2">The sequence shown here is derived from an EMBL/GenBank/DDBJ whole genome shotgun (WGS) entry which is preliminary data.</text>
</comment>
<evidence type="ECO:0000313" key="2">
    <source>
        <dbReference type="EMBL" id="GAA0936502.1"/>
    </source>
</evidence>
<dbReference type="RefSeq" id="WP_343951934.1">
    <property type="nucleotide sequence ID" value="NZ_BAAAHQ010000023.1"/>
</dbReference>
<reference evidence="3" key="1">
    <citation type="journal article" date="2019" name="Int. J. Syst. Evol. Microbiol.">
        <title>The Global Catalogue of Microorganisms (GCM) 10K type strain sequencing project: providing services to taxonomists for standard genome sequencing and annotation.</title>
        <authorList>
            <consortium name="The Broad Institute Genomics Platform"/>
            <consortium name="The Broad Institute Genome Sequencing Center for Infectious Disease"/>
            <person name="Wu L."/>
            <person name="Ma J."/>
        </authorList>
    </citation>
    <scope>NUCLEOTIDE SEQUENCE [LARGE SCALE GENOMIC DNA]</scope>
    <source>
        <strain evidence="3">JCM 11136</strain>
    </source>
</reference>
<keyword evidence="3" id="KW-1185">Reference proteome</keyword>
<name>A0ABP4AGX9_9ACTN</name>
<proteinExistence type="predicted"/>